<dbReference type="Proteomes" id="UP001153069">
    <property type="component" value="Unassembled WGS sequence"/>
</dbReference>
<comment type="caution">
    <text evidence="1">The sequence shown here is derived from an EMBL/GenBank/DDBJ whole genome shotgun (WGS) entry which is preliminary data.</text>
</comment>
<name>A0A9N8EHR5_9STRA</name>
<proteinExistence type="predicted"/>
<reference evidence="1" key="1">
    <citation type="submission" date="2020-06" db="EMBL/GenBank/DDBJ databases">
        <authorList>
            <consortium name="Plant Systems Biology data submission"/>
        </authorList>
    </citation>
    <scope>NUCLEOTIDE SEQUENCE</scope>
    <source>
        <strain evidence="1">D6</strain>
    </source>
</reference>
<gene>
    <name evidence="1" type="ORF">SEMRO_1021_G232280.1</name>
</gene>
<evidence type="ECO:0000313" key="1">
    <source>
        <dbReference type="EMBL" id="CAB9519496.1"/>
    </source>
</evidence>
<protein>
    <submittedName>
        <fullName evidence="1">Uncharacterized protein</fullName>
    </submittedName>
</protein>
<dbReference type="SUPFAM" id="SSF52047">
    <property type="entry name" value="RNI-like"/>
    <property type="match status" value="1"/>
</dbReference>
<keyword evidence="2" id="KW-1185">Reference proteome</keyword>
<sequence length="505" mass="56581">MTSNTPTTAADLDIARENQEVHIRIVLSSEDVDQIQSIVENLEKWQDPAVRTITLVGSNKEDDDGQFRHSPDLRGLLAAIGNVMTSVVHLKFENISVDGWTIPAELLTALFRKTSTRLETLECTALQIEGTKMEMLELESTVAGLVCLRSCCFINNFILWLGKEMHPLDGMLQALSKLPLLLGVYLDIDYFNDSGGHASQLSSSAALSPLLGSTNIQELILSKFLPSHPALQEIGQHLKTKNYLQNLTIYFTLPPNDEWNNLPTLESSLECLSSALLVNTSLQELKLHLGHEGKCPKLDSFLVQTAKALETNTASALAELEVIAPCTYGACVEEAFVTTLRTNYSLQKLECFTTSEDTSKYISLDAGHRTEMELYLRLNEQGRKELMTNNTRDTWTVALAKHSHDLDALFYYLHCNPWLMTPGAERPKTTTYCDESDVVKKMKKNRVEDVLVEEIQRLRQENATLKASQQKRRRFLRDAAAIVANVAFLWVATARTTFGSKKKVQ</sequence>
<evidence type="ECO:0000313" key="2">
    <source>
        <dbReference type="Proteomes" id="UP001153069"/>
    </source>
</evidence>
<dbReference type="AlphaFoldDB" id="A0A9N8EHR5"/>
<accession>A0A9N8EHR5</accession>
<organism evidence="1 2">
    <name type="scientific">Seminavis robusta</name>
    <dbReference type="NCBI Taxonomy" id="568900"/>
    <lineage>
        <taxon>Eukaryota</taxon>
        <taxon>Sar</taxon>
        <taxon>Stramenopiles</taxon>
        <taxon>Ochrophyta</taxon>
        <taxon>Bacillariophyta</taxon>
        <taxon>Bacillariophyceae</taxon>
        <taxon>Bacillariophycidae</taxon>
        <taxon>Naviculales</taxon>
        <taxon>Naviculaceae</taxon>
        <taxon>Seminavis</taxon>
    </lineage>
</organism>
<dbReference type="EMBL" id="CAICTM010001019">
    <property type="protein sequence ID" value="CAB9519496.1"/>
    <property type="molecule type" value="Genomic_DNA"/>
</dbReference>